<dbReference type="InterPro" id="IPR027373">
    <property type="entry name" value="RHH_dom"/>
</dbReference>
<name>A0ABU5EFS2_9PROT</name>
<dbReference type="Gene3D" id="1.10.3990.20">
    <property type="entry name" value="protein bp1543"/>
    <property type="match status" value="1"/>
</dbReference>
<feature type="domain" description="PAS fold" evidence="1">
    <location>
        <begin position="124"/>
        <end position="218"/>
    </location>
</feature>
<dbReference type="Pfam" id="PF13467">
    <property type="entry name" value="RHH_4"/>
    <property type="match status" value="1"/>
</dbReference>
<accession>A0ABU5EFS2</accession>
<dbReference type="Pfam" id="PF00989">
    <property type="entry name" value="PAS"/>
    <property type="match status" value="1"/>
</dbReference>
<comment type="caution">
    <text evidence="3">The sequence shown here is derived from an EMBL/GenBank/DDBJ whole genome shotgun (WGS) entry which is preliminary data.</text>
</comment>
<keyword evidence="4" id="KW-1185">Reference proteome</keyword>
<organism evidence="3 4">
    <name type="scientific">Dongia soli</name>
    <dbReference type="NCBI Taxonomy" id="600628"/>
    <lineage>
        <taxon>Bacteria</taxon>
        <taxon>Pseudomonadati</taxon>
        <taxon>Pseudomonadota</taxon>
        <taxon>Alphaproteobacteria</taxon>
        <taxon>Rhodospirillales</taxon>
        <taxon>Dongiaceae</taxon>
        <taxon>Dongia</taxon>
    </lineage>
</organism>
<gene>
    <name evidence="3" type="ORF">SMD27_19650</name>
</gene>
<dbReference type="EMBL" id="JAXCLW010000007">
    <property type="protein sequence ID" value="MDY0885068.1"/>
    <property type="molecule type" value="Genomic_DNA"/>
</dbReference>
<dbReference type="Proteomes" id="UP001279642">
    <property type="component" value="Unassembled WGS sequence"/>
</dbReference>
<protein>
    <submittedName>
        <fullName evidence="3">Ribbon-helix-helix domain-containing protein</fullName>
    </submittedName>
</protein>
<dbReference type="SUPFAM" id="SSF55785">
    <property type="entry name" value="PYP-like sensor domain (PAS domain)"/>
    <property type="match status" value="1"/>
</dbReference>
<proteinExistence type="predicted"/>
<evidence type="ECO:0000313" key="4">
    <source>
        <dbReference type="Proteomes" id="UP001279642"/>
    </source>
</evidence>
<dbReference type="InterPro" id="IPR013767">
    <property type="entry name" value="PAS_fold"/>
</dbReference>
<dbReference type="RefSeq" id="WP_320510139.1">
    <property type="nucleotide sequence ID" value="NZ_JAXCLW010000007.1"/>
</dbReference>
<evidence type="ECO:0000313" key="3">
    <source>
        <dbReference type="EMBL" id="MDY0885068.1"/>
    </source>
</evidence>
<feature type="domain" description="Ribbon-helix-helix" evidence="2">
    <location>
        <begin position="34"/>
        <end position="95"/>
    </location>
</feature>
<dbReference type="InterPro" id="IPR035965">
    <property type="entry name" value="PAS-like_dom_sf"/>
</dbReference>
<evidence type="ECO:0000259" key="1">
    <source>
        <dbReference type="Pfam" id="PF00989"/>
    </source>
</evidence>
<dbReference type="InterPro" id="IPR038268">
    <property type="entry name" value="RHH_sf"/>
</dbReference>
<reference evidence="3 4" key="1">
    <citation type="journal article" date="2016" name="Antonie Van Leeuwenhoek">
        <title>Dongia soli sp. nov., isolated from soil from Dokdo, Korea.</title>
        <authorList>
            <person name="Kim D.U."/>
            <person name="Lee H."/>
            <person name="Kim H."/>
            <person name="Kim S.G."/>
            <person name="Ka J.O."/>
        </authorList>
    </citation>
    <scope>NUCLEOTIDE SEQUENCE [LARGE SCALE GENOMIC DNA]</scope>
    <source>
        <strain evidence="3 4">D78</strain>
    </source>
</reference>
<sequence>MPSTITSQTLIAPSVNSALEAEFMAAAVDEQRVVHRIIQCKGRRYSLKLDQDVWQILEEAALRRGIRINHLIDGLANACPDGGNLSAALRAYSIDELKRQMQVLQDQLRDQAMHVGQGVSAAVIADSCPSPCFLVNAASVVLKANAAAQKWLGLDEAALRDRPLDQYMQVKSPVSLPQIVSSFARGRAQSFPARIICLRPGRLIMAKATLCPAIVRSEQDLIYFLMIEAN</sequence>
<evidence type="ECO:0000259" key="2">
    <source>
        <dbReference type="Pfam" id="PF13467"/>
    </source>
</evidence>